<gene>
    <name evidence="1" type="ORF">METZ01_LOCUS2673</name>
</gene>
<dbReference type="AlphaFoldDB" id="A0A381N5T7"/>
<organism evidence="1">
    <name type="scientific">marine metagenome</name>
    <dbReference type="NCBI Taxonomy" id="408172"/>
    <lineage>
        <taxon>unclassified sequences</taxon>
        <taxon>metagenomes</taxon>
        <taxon>ecological metagenomes</taxon>
    </lineage>
</organism>
<sequence length="30" mass="3363">MALLGRLKGTENLAGHRWILRPLDHRAIGP</sequence>
<dbReference type="EMBL" id="UINC01000137">
    <property type="protein sequence ID" value="SUZ49819.1"/>
    <property type="molecule type" value="Genomic_DNA"/>
</dbReference>
<protein>
    <submittedName>
        <fullName evidence="1">Uncharacterized protein</fullName>
    </submittedName>
</protein>
<accession>A0A381N5T7</accession>
<name>A0A381N5T7_9ZZZZ</name>
<reference evidence="1" key="1">
    <citation type="submission" date="2018-05" db="EMBL/GenBank/DDBJ databases">
        <authorList>
            <person name="Lanie J.A."/>
            <person name="Ng W.-L."/>
            <person name="Kazmierczak K.M."/>
            <person name="Andrzejewski T.M."/>
            <person name="Davidsen T.M."/>
            <person name="Wayne K.J."/>
            <person name="Tettelin H."/>
            <person name="Glass J.I."/>
            <person name="Rusch D."/>
            <person name="Podicherti R."/>
            <person name="Tsui H.-C.T."/>
            <person name="Winkler M.E."/>
        </authorList>
    </citation>
    <scope>NUCLEOTIDE SEQUENCE</scope>
</reference>
<evidence type="ECO:0000313" key="1">
    <source>
        <dbReference type="EMBL" id="SUZ49819.1"/>
    </source>
</evidence>
<proteinExistence type="predicted"/>